<dbReference type="Proteomes" id="UP001501578">
    <property type="component" value="Unassembled WGS sequence"/>
</dbReference>
<dbReference type="InterPro" id="IPR051549">
    <property type="entry name" value="PEP_Utilizing_Enz"/>
</dbReference>
<organism evidence="3 4">
    <name type="scientific">Nonomuraea longicatena</name>
    <dbReference type="NCBI Taxonomy" id="83682"/>
    <lineage>
        <taxon>Bacteria</taxon>
        <taxon>Bacillati</taxon>
        <taxon>Actinomycetota</taxon>
        <taxon>Actinomycetes</taxon>
        <taxon>Streptosporangiales</taxon>
        <taxon>Streptosporangiaceae</taxon>
        <taxon>Nonomuraea</taxon>
    </lineage>
</organism>
<dbReference type="SUPFAM" id="SSF52009">
    <property type="entry name" value="Phosphohistidine domain"/>
    <property type="match status" value="1"/>
</dbReference>
<keyword evidence="4" id="KW-1185">Reference proteome</keyword>
<dbReference type="RefSeq" id="WP_343950769.1">
    <property type="nucleotide sequence ID" value="NZ_BAAAHQ010000015.1"/>
</dbReference>
<dbReference type="PANTHER" id="PTHR43615">
    <property type="entry name" value="PHOSPHOENOLPYRUVATE SYNTHASE-RELATED"/>
    <property type="match status" value="1"/>
</dbReference>
<dbReference type="EMBL" id="BAAAHQ010000015">
    <property type="protein sequence ID" value="GAA0929428.1"/>
    <property type="molecule type" value="Genomic_DNA"/>
</dbReference>
<sequence length="769" mass="83375">MTLVAPLRDFGRRDLDRAGGKGANLGELLRLGLPVPDGFVVTTAAYGLVASATEIADVELPAELRKELVGAYERLGGGPVAVRSSATAEDLPSAAFAGQQDTFLNVVGERQLLDAVRRCWASLFTARAVAYRARRGIADDGVAIAVVVQSMVEAEIAGVLFTANPVTGARDEFVADASSGLGEAVVSGLVTPDHYVLDREGRPLHYRAGRREVVVRSVEGGGTREERPDGPGGPRLPAWALRELTALGARVAAHFGRPMDLEWAYAAGRVSLLQARPMTALPPPPLTRRLNAAQRRIGGVLLEYMPVRPYPIDMSSWLPYGPAGLMGEVADRMVGIRASFEEAIEEQDGVAYRMVPPTIRPTRRLLTLPVRLLRKARTYDPAAWTRDPRFSDYLTRVERMRAADLASLRWPELKAVPRQVLDLVRVVADLRVDYLPGSALAVVELHAGLRLYGLGGHASALVAGARTRTEDTNRELAALARRLDEPGFEAAFARFLDEYGHRETISPVLVSAPGWGDDPETVRGLLKVLADGDERPEEPDPLASLLRHPRLRPPRRRARIRRLVAKARAGFAFREDSHFYFTMPQPLLRRALLEMGGRLGLREREDVFHLRLEELERIKDPDSEATGERLRSIVSARAAKREELEGVRMIDPRAVFPAPDPGDALVAGTPASPGRVSGPVRVILGPADFGRLEPGDVLVCPYTNPAWTPLFQRACAVVVDTGGPGSHAAIVAREYGIPAVMGTCGGTAVLTDGQRVVVDGDLGRVSGSP</sequence>
<evidence type="ECO:0008006" key="5">
    <source>
        <dbReference type="Google" id="ProtNLM"/>
    </source>
</evidence>
<accession>A0ABN1PL98</accession>
<dbReference type="InterPro" id="IPR013815">
    <property type="entry name" value="ATP_grasp_subdomain_1"/>
</dbReference>
<dbReference type="Pfam" id="PF01326">
    <property type="entry name" value="PPDK_N"/>
    <property type="match status" value="1"/>
</dbReference>
<dbReference type="Gene3D" id="3.30.1490.20">
    <property type="entry name" value="ATP-grasp fold, A domain"/>
    <property type="match status" value="2"/>
</dbReference>
<feature type="domain" description="PEP-utilising enzyme mobile" evidence="1">
    <location>
        <begin position="693"/>
        <end position="763"/>
    </location>
</feature>
<reference evidence="3 4" key="1">
    <citation type="journal article" date="2019" name="Int. J. Syst. Evol. Microbiol.">
        <title>The Global Catalogue of Microorganisms (GCM) 10K type strain sequencing project: providing services to taxonomists for standard genome sequencing and annotation.</title>
        <authorList>
            <consortium name="The Broad Institute Genomics Platform"/>
            <consortium name="The Broad Institute Genome Sequencing Center for Infectious Disease"/>
            <person name="Wu L."/>
            <person name="Ma J."/>
        </authorList>
    </citation>
    <scope>NUCLEOTIDE SEQUENCE [LARGE SCALE GENOMIC DNA]</scope>
    <source>
        <strain evidence="3 4">JCM 11136</strain>
    </source>
</reference>
<dbReference type="Pfam" id="PF00391">
    <property type="entry name" value="PEP-utilizers"/>
    <property type="match status" value="1"/>
</dbReference>
<feature type="domain" description="Pyruvate phosphate dikinase AMP/ATP-binding" evidence="2">
    <location>
        <begin position="55"/>
        <end position="281"/>
    </location>
</feature>
<dbReference type="Gene3D" id="3.30.470.20">
    <property type="entry name" value="ATP-grasp fold, B domain"/>
    <property type="match status" value="1"/>
</dbReference>
<evidence type="ECO:0000313" key="3">
    <source>
        <dbReference type="EMBL" id="GAA0929428.1"/>
    </source>
</evidence>
<evidence type="ECO:0000259" key="1">
    <source>
        <dbReference type="Pfam" id="PF00391"/>
    </source>
</evidence>
<name>A0ABN1PL98_9ACTN</name>
<dbReference type="PANTHER" id="PTHR43615:SF1">
    <property type="entry name" value="PPDK_N DOMAIN-CONTAINING PROTEIN"/>
    <property type="match status" value="1"/>
</dbReference>
<dbReference type="InterPro" id="IPR036637">
    <property type="entry name" value="Phosphohistidine_dom_sf"/>
</dbReference>
<dbReference type="SUPFAM" id="SSF56059">
    <property type="entry name" value="Glutathione synthetase ATP-binding domain-like"/>
    <property type="match status" value="1"/>
</dbReference>
<dbReference type="InterPro" id="IPR002192">
    <property type="entry name" value="PPDK_AMP/ATP-bd"/>
</dbReference>
<protein>
    <recommendedName>
        <fullName evidence="5">Phosphoenolpyruvate synthase</fullName>
    </recommendedName>
</protein>
<evidence type="ECO:0000259" key="2">
    <source>
        <dbReference type="Pfam" id="PF01326"/>
    </source>
</evidence>
<gene>
    <name evidence="3" type="ORF">GCM10009560_33280</name>
</gene>
<dbReference type="Gene3D" id="3.50.30.10">
    <property type="entry name" value="Phosphohistidine domain"/>
    <property type="match status" value="1"/>
</dbReference>
<proteinExistence type="predicted"/>
<comment type="caution">
    <text evidence="3">The sequence shown here is derived from an EMBL/GenBank/DDBJ whole genome shotgun (WGS) entry which is preliminary data.</text>
</comment>
<evidence type="ECO:0000313" key="4">
    <source>
        <dbReference type="Proteomes" id="UP001501578"/>
    </source>
</evidence>
<dbReference type="InterPro" id="IPR008279">
    <property type="entry name" value="PEP-util_enz_mobile_dom"/>
</dbReference>